<dbReference type="OrthoDB" id="189220at2759"/>
<evidence type="ECO:0000313" key="5">
    <source>
        <dbReference type="EMBL" id="KAB0393335.1"/>
    </source>
</evidence>
<proteinExistence type="predicted"/>
<comment type="caution">
    <text evidence="5">The sequence shown here is derived from an EMBL/GenBank/DDBJ whole genome shotgun (WGS) entry which is preliminary data.</text>
</comment>
<gene>
    <name evidence="5" type="ORF">E2I00_017130</name>
</gene>
<dbReference type="GO" id="GO:0046872">
    <property type="term" value="F:metal ion binding"/>
    <property type="evidence" value="ECO:0007669"/>
    <property type="project" value="UniProtKB-KW"/>
</dbReference>
<evidence type="ECO:0000259" key="4">
    <source>
        <dbReference type="PROSITE" id="PS51845"/>
    </source>
</evidence>
<evidence type="ECO:0000256" key="3">
    <source>
        <dbReference type="SAM" id="MobiDB-lite"/>
    </source>
</evidence>
<dbReference type="Gene3D" id="1.10.1300.10">
    <property type="entry name" value="3'5'-cyclic nucleotide phosphodiesterase, catalytic domain"/>
    <property type="match status" value="1"/>
</dbReference>
<dbReference type="PANTHER" id="PTHR11347">
    <property type="entry name" value="CYCLIC NUCLEOTIDE PHOSPHODIESTERASE"/>
    <property type="match status" value="1"/>
</dbReference>
<feature type="compositionally biased region" description="Polar residues" evidence="3">
    <location>
        <begin position="116"/>
        <end position="126"/>
    </location>
</feature>
<feature type="domain" description="PDEase" evidence="4">
    <location>
        <begin position="1"/>
        <end position="92"/>
    </location>
</feature>
<dbReference type="AlphaFoldDB" id="A0A643C0L5"/>
<evidence type="ECO:0000313" key="6">
    <source>
        <dbReference type="Proteomes" id="UP000437017"/>
    </source>
</evidence>
<dbReference type="Pfam" id="PF00233">
    <property type="entry name" value="PDEase_I"/>
    <property type="match status" value="1"/>
</dbReference>
<dbReference type="InterPro" id="IPR002073">
    <property type="entry name" value="PDEase_catalytic_dom"/>
</dbReference>
<accession>A0A643C0L5</accession>
<dbReference type="SUPFAM" id="SSF109604">
    <property type="entry name" value="HD-domain/PDEase-like"/>
    <property type="match status" value="1"/>
</dbReference>
<name>A0A643C0L5_BALPH</name>
<dbReference type="InterPro" id="IPR036971">
    <property type="entry name" value="PDEase_catalytic_dom_sf"/>
</dbReference>
<dbReference type="EMBL" id="SGJD01003217">
    <property type="protein sequence ID" value="KAB0393335.1"/>
    <property type="molecule type" value="Genomic_DNA"/>
</dbReference>
<feature type="region of interest" description="Disordered" evidence="3">
    <location>
        <begin position="89"/>
        <end position="126"/>
    </location>
</feature>
<protein>
    <recommendedName>
        <fullName evidence="4">PDEase domain-containing protein</fullName>
    </recommendedName>
</protein>
<dbReference type="GO" id="GO:0004114">
    <property type="term" value="F:3',5'-cyclic-nucleotide phosphodiesterase activity"/>
    <property type="evidence" value="ECO:0007669"/>
    <property type="project" value="InterPro"/>
</dbReference>
<feature type="compositionally biased region" description="Gly residues" evidence="3">
    <location>
        <begin position="97"/>
        <end position="106"/>
    </location>
</feature>
<evidence type="ECO:0000256" key="2">
    <source>
        <dbReference type="ARBA" id="ARBA00022801"/>
    </source>
</evidence>
<keyword evidence="2" id="KW-0378">Hydrolase</keyword>
<organism evidence="5 6">
    <name type="scientific">Balaenoptera physalus</name>
    <name type="common">Fin whale</name>
    <name type="synonym">Balaena physalus</name>
    <dbReference type="NCBI Taxonomy" id="9770"/>
    <lineage>
        <taxon>Eukaryota</taxon>
        <taxon>Metazoa</taxon>
        <taxon>Chordata</taxon>
        <taxon>Craniata</taxon>
        <taxon>Vertebrata</taxon>
        <taxon>Euteleostomi</taxon>
        <taxon>Mammalia</taxon>
        <taxon>Eutheria</taxon>
        <taxon>Laurasiatheria</taxon>
        <taxon>Artiodactyla</taxon>
        <taxon>Whippomorpha</taxon>
        <taxon>Cetacea</taxon>
        <taxon>Mysticeti</taxon>
        <taxon>Balaenopteridae</taxon>
        <taxon>Balaenoptera</taxon>
    </lineage>
</organism>
<sequence length="126" mass="13907">MVRPTELVLDYQCVSSFFFLGDLEQKFELEISPLCNQQKDSIPSIQIGFMTYIVEPLFREWARFTGHSALSESMLSHLAHNKAQWKRLLPNQHRSSSGGGGSGGPDHAGPGMAQAEEQTVTEGDAP</sequence>
<dbReference type="PROSITE" id="PS51845">
    <property type="entry name" value="PDEASE_I_2"/>
    <property type="match status" value="1"/>
</dbReference>
<dbReference type="Proteomes" id="UP000437017">
    <property type="component" value="Unassembled WGS sequence"/>
</dbReference>
<dbReference type="GO" id="GO:0007165">
    <property type="term" value="P:signal transduction"/>
    <property type="evidence" value="ECO:0007669"/>
    <property type="project" value="InterPro"/>
</dbReference>
<keyword evidence="1" id="KW-0479">Metal-binding</keyword>
<keyword evidence="6" id="KW-1185">Reference proteome</keyword>
<evidence type="ECO:0000256" key="1">
    <source>
        <dbReference type="ARBA" id="ARBA00022723"/>
    </source>
</evidence>
<reference evidence="5 6" key="1">
    <citation type="journal article" date="2019" name="PLoS ONE">
        <title>Genomic analyses reveal an absence of contemporary introgressive admixture between fin whales and blue whales, despite known hybrids.</title>
        <authorList>
            <person name="Westbury M.V."/>
            <person name="Petersen B."/>
            <person name="Lorenzen E.D."/>
        </authorList>
    </citation>
    <scope>NUCLEOTIDE SEQUENCE [LARGE SCALE GENOMIC DNA]</scope>
    <source>
        <strain evidence="5">FinWhale-01</strain>
    </source>
</reference>